<name>A0A1M5TM55_9FLAO</name>
<evidence type="ECO:0000259" key="8">
    <source>
        <dbReference type="SMART" id="SM00813"/>
    </source>
</evidence>
<dbReference type="STRING" id="573501.SAMN04487999_0399"/>
<dbReference type="Gene3D" id="3.20.20.80">
    <property type="entry name" value="Glycosidases"/>
    <property type="match status" value="1"/>
</dbReference>
<dbReference type="GO" id="GO:0046373">
    <property type="term" value="P:L-arabinose metabolic process"/>
    <property type="evidence" value="ECO:0007669"/>
    <property type="project" value="InterPro"/>
</dbReference>
<comment type="subunit">
    <text evidence="3">Homohexamer; trimer of dimers.</text>
</comment>
<evidence type="ECO:0000256" key="7">
    <source>
        <dbReference type="ARBA" id="ARBA00023295"/>
    </source>
</evidence>
<dbReference type="PROSITE" id="PS51257">
    <property type="entry name" value="PROKAR_LIPOPROTEIN"/>
    <property type="match status" value="1"/>
</dbReference>
<sequence>MNFLTKSLHAVYKINFIGILFVLVSGCAPTEKQPSKVFLSPDKNFAFKDAGWETEYWSNQENYSDSILKDTDAKVLVITHDSLQTGRIFKKVNVKPYAQYKVSGFIKAEDVSTEKSNAGAGFGLGKFSSRADTVFTGTTAWTPVEMTFNTEGDDSFIIECLLGKNAPASGTAYFKDIKLEELSSQTLEPKVSINLEAQKEPMSPYIYGQFIEHMGKSIYGGLWAEMLIDRKFYHKPGTLASPWEVSVDSTAITLDEKNGFSEQALPVFKLDGNQIFLKQDSIAVKPNTNYVGRIVYKTKGSFKEVSIGLEALNSKNTVGFSIPESEAFVTKEFELHTGENSGSLASLEISFEGKGTVTLAAISLMPEDNIEGFRPDVIALLKELDSPIYRWPGGNFVSGYDWKDGIGNPDARPTRYERAWNGLEYNDVGIHEFMQLCEILDAEANIAVNTGLGDAALAANEVEYFNGAATTPMGKRRAANGHPEPYDVQLWAVGNEMFGDWQLGHMPIEEYVKKHNKVAEAMWAVDPDIDIIAVGYPGEWNDMMYQNTVENMTYISEHFYRQDWHAGGLLTHVKQMPDAIREIAEEHRRARREIPEIADRNIKIALDEWNYWYGPHEFGLLGTRYFLRDALGIAAGLNEFSRQSEMYYMANYAQTVNVIGAIKTTPTDSWLEGTGLVLKVYRKEFGTIPVAVSGAPEPLDVAATLTEDGNYLTLSVINATHQEYQLALDFITEDIPTQGIAFVITGANDMVYNDVTHKNSIYLEETSFELEHNSLQVAKESAGIYKFKLN</sequence>
<keyword evidence="5" id="KW-0378">Hydrolase</keyword>
<dbReference type="SMART" id="SM00813">
    <property type="entry name" value="Alpha-L-AF_C"/>
    <property type="match status" value="1"/>
</dbReference>
<evidence type="ECO:0000256" key="3">
    <source>
        <dbReference type="ARBA" id="ARBA00011165"/>
    </source>
</evidence>
<reference evidence="9 12" key="3">
    <citation type="submission" date="2018-07" db="EMBL/GenBank/DDBJ databases">
        <title>Leeuwenhoekiella genomics.</title>
        <authorList>
            <person name="Tahon G."/>
            <person name="Willems A."/>
        </authorList>
    </citation>
    <scope>NUCLEOTIDE SEQUENCE [LARGE SCALE GENOMIC DNA]</scope>
    <source>
        <strain evidence="9 12">LMG 24856</strain>
    </source>
</reference>
<dbReference type="PANTHER" id="PTHR43576">
    <property type="entry name" value="ALPHA-L-ARABINOFURANOSIDASE C-RELATED"/>
    <property type="match status" value="1"/>
</dbReference>
<dbReference type="Proteomes" id="UP000290037">
    <property type="component" value="Unassembled WGS sequence"/>
</dbReference>
<accession>A0A1M5TM55</accession>
<evidence type="ECO:0000256" key="2">
    <source>
        <dbReference type="ARBA" id="ARBA00007186"/>
    </source>
</evidence>
<reference evidence="10" key="1">
    <citation type="submission" date="2016-11" db="EMBL/GenBank/DDBJ databases">
        <authorList>
            <person name="Jaros S."/>
            <person name="Januszkiewicz K."/>
            <person name="Wedrychowicz H."/>
        </authorList>
    </citation>
    <scope>NUCLEOTIDE SEQUENCE [LARGE SCALE GENOMIC DNA]</scope>
    <source>
        <strain evidence="10">DSM 19859</strain>
    </source>
</reference>
<dbReference type="Gene3D" id="2.60.40.1180">
    <property type="entry name" value="Golgi alpha-mannosidase II"/>
    <property type="match status" value="1"/>
</dbReference>
<evidence type="ECO:0000313" key="11">
    <source>
        <dbReference type="Proteomes" id="UP000184240"/>
    </source>
</evidence>
<feature type="domain" description="Alpha-L-arabinofuranosidase C-terminal" evidence="8">
    <location>
        <begin position="607"/>
        <end position="781"/>
    </location>
</feature>
<dbReference type="RefSeq" id="WP_084673020.1">
    <property type="nucleotide sequence ID" value="NZ_FQXT01000001.1"/>
</dbReference>
<dbReference type="InterPro" id="IPR010720">
    <property type="entry name" value="Alpha-L-AF_C"/>
</dbReference>
<reference evidence="11" key="2">
    <citation type="submission" date="2016-11" db="EMBL/GenBank/DDBJ databases">
        <authorList>
            <person name="Varghese N."/>
            <person name="Submissions S."/>
        </authorList>
    </citation>
    <scope>NUCLEOTIDE SEQUENCE [LARGE SCALE GENOMIC DNA]</scope>
    <source>
        <strain evidence="11">DSM 19859</strain>
    </source>
</reference>
<dbReference type="InterPro" id="IPR017853">
    <property type="entry name" value="GH"/>
</dbReference>
<dbReference type="Gene3D" id="2.60.120.260">
    <property type="entry name" value="Galactose-binding domain-like"/>
    <property type="match status" value="1"/>
</dbReference>
<evidence type="ECO:0000313" key="12">
    <source>
        <dbReference type="Proteomes" id="UP000290037"/>
    </source>
</evidence>
<dbReference type="EMBL" id="FQXT01000001">
    <property type="protein sequence ID" value="SHH51862.1"/>
    <property type="molecule type" value="Genomic_DNA"/>
</dbReference>
<dbReference type="AlphaFoldDB" id="A0A1M5TM55"/>
<dbReference type="Pfam" id="PF22848">
    <property type="entry name" value="ASD1_dom"/>
    <property type="match status" value="1"/>
</dbReference>
<evidence type="ECO:0000256" key="1">
    <source>
        <dbReference type="ARBA" id="ARBA00001462"/>
    </source>
</evidence>
<evidence type="ECO:0000256" key="6">
    <source>
        <dbReference type="ARBA" id="ARBA00023277"/>
    </source>
</evidence>
<dbReference type="PANTHER" id="PTHR43576:SF3">
    <property type="entry name" value="ALPHA-L-ARABINOFURANOSIDASE C"/>
    <property type="match status" value="1"/>
</dbReference>
<dbReference type="OrthoDB" id="9758333at2"/>
<dbReference type="InterPro" id="IPR055235">
    <property type="entry name" value="ASD1_cat"/>
</dbReference>
<keyword evidence="12" id="KW-1185">Reference proteome</keyword>
<dbReference type="GO" id="GO:0000272">
    <property type="term" value="P:polysaccharide catabolic process"/>
    <property type="evidence" value="ECO:0007669"/>
    <property type="project" value="TreeGrafter"/>
</dbReference>
<keyword evidence="7" id="KW-0326">Glycosidase</keyword>
<dbReference type="GO" id="GO:0046556">
    <property type="term" value="F:alpha-L-arabinofuranosidase activity"/>
    <property type="evidence" value="ECO:0007669"/>
    <property type="project" value="UniProtKB-EC"/>
</dbReference>
<comment type="catalytic activity">
    <reaction evidence="1">
        <text>Hydrolysis of terminal non-reducing alpha-L-arabinofuranoside residues in alpha-L-arabinosides.</text>
        <dbReference type="EC" id="3.2.1.55"/>
    </reaction>
</comment>
<comment type="similarity">
    <text evidence="2">Belongs to the glycosyl hydrolase 51 family.</text>
</comment>
<proteinExistence type="inferred from homology"/>
<evidence type="ECO:0000313" key="9">
    <source>
        <dbReference type="EMBL" id="RXG28615.1"/>
    </source>
</evidence>
<dbReference type="SUPFAM" id="SSF51445">
    <property type="entry name" value="(Trans)glycosidases"/>
    <property type="match status" value="1"/>
</dbReference>
<dbReference type="EC" id="3.2.1.55" evidence="4"/>
<dbReference type="Pfam" id="PF06964">
    <property type="entry name" value="Alpha-L-AF_C"/>
    <property type="match status" value="1"/>
</dbReference>
<evidence type="ECO:0000313" key="10">
    <source>
        <dbReference type="EMBL" id="SHH51862.1"/>
    </source>
</evidence>
<evidence type="ECO:0000256" key="4">
    <source>
        <dbReference type="ARBA" id="ARBA00012670"/>
    </source>
</evidence>
<dbReference type="EMBL" id="QOVN01000004">
    <property type="protein sequence ID" value="RXG28615.1"/>
    <property type="molecule type" value="Genomic_DNA"/>
</dbReference>
<dbReference type="Proteomes" id="UP000184240">
    <property type="component" value="Unassembled WGS sequence"/>
</dbReference>
<protein>
    <recommendedName>
        <fullName evidence="4">non-reducing end alpha-L-arabinofuranosidase</fullName>
        <ecNumber evidence="4">3.2.1.55</ecNumber>
    </recommendedName>
</protein>
<organism evidence="10 11">
    <name type="scientific">Leeuwenhoekiella palythoae</name>
    <dbReference type="NCBI Taxonomy" id="573501"/>
    <lineage>
        <taxon>Bacteria</taxon>
        <taxon>Pseudomonadati</taxon>
        <taxon>Bacteroidota</taxon>
        <taxon>Flavobacteriia</taxon>
        <taxon>Flavobacteriales</taxon>
        <taxon>Flavobacteriaceae</taxon>
        <taxon>Leeuwenhoekiella</taxon>
    </lineage>
</organism>
<dbReference type="InterPro" id="IPR013780">
    <property type="entry name" value="Glyco_hydro_b"/>
</dbReference>
<keyword evidence="6" id="KW-0119">Carbohydrate metabolism</keyword>
<evidence type="ECO:0000256" key="5">
    <source>
        <dbReference type="ARBA" id="ARBA00022801"/>
    </source>
</evidence>
<gene>
    <name evidence="9" type="ORF">DSM01_2076</name>
    <name evidence="10" type="ORF">SAMN04487999_0399</name>
</gene>